<dbReference type="PANTHER" id="PTHR35617">
    <property type="entry name" value="PHAGE_INTEGRASE DOMAIN-CONTAINING PROTEIN"/>
    <property type="match status" value="1"/>
</dbReference>
<dbReference type="PANTHER" id="PTHR35617:SF3">
    <property type="entry name" value="CORE-BINDING (CB) DOMAIN-CONTAINING PROTEIN"/>
    <property type="match status" value="1"/>
</dbReference>
<dbReference type="AlphaFoldDB" id="A0A9P6XXG4"/>
<sequence>MNNNGSDPGFSEISQALLRQPCLCDSVTNRSYRRGQELFVLWALQHNVSITDFSPVDLTNFLSHLYISHNFMLGTLRLARAAVTHLHHSPDLIRQQSDNPVSALLDALAAQALPRPQYKPEVNLSKTLKYLTNIPSSRSTPLNTLQKKVALLLEKRKKQRIIKTLTVHPHAHNSSLCPVAAFIALHDHTIASSVRPPSSLFVKSTNPNRPVQSTTISTWIRNLVKLSTSEKKVSLRSVAASLALDNGMPLQDIITLAAQESPVTSDSEDNFEDAPFDFQEDIILSG</sequence>
<organism evidence="2 3">
    <name type="scientific">Rhizopus oryzae</name>
    <name type="common">Mucormycosis agent</name>
    <name type="synonym">Rhizopus arrhizus var. delemar</name>
    <dbReference type="NCBI Taxonomy" id="64495"/>
    <lineage>
        <taxon>Eukaryota</taxon>
        <taxon>Fungi</taxon>
        <taxon>Fungi incertae sedis</taxon>
        <taxon>Mucoromycota</taxon>
        <taxon>Mucoromycotina</taxon>
        <taxon>Mucoromycetes</taxon>
        <taxon>Mucorales</taxon>
        <taxon>Mucorineae</taxon>
        <taxon>Rhizopodaceae</taxon>
        <taxon>Rhizopus</taxon>
    </lineage>
</organism>
<keyword evidence="1" id="KW-0238">DNA-binding</keyword>
<evidence type="ECO:0000256" key="1">
    <source>
        <dbReference type="ARBA" id="ARBA00023125"/>
    </source>
</evidence>
<dbReference type="InterPro" id="IPR010998">
    <property type="entry name" value="Integrase_recombinase_N"/>
</dbReference>
<gene>
    <name evidence="2" type="ORF">G6F51_011973</name>
</gene>
<reference evidence="2" key="1">
    <citation type="journal article" date="2020" name="Microb. Genom.">
        <title>Genetic diversity of clinical and environmental Mucorales isolates obtained from an investigation of mucormycosis cases among solid organ transplant recipients.</title>
        <authorList>
            <person name="Nguyen M.H."/>
            <person name="Kaul D."/>
            <person name="Muto C."/>
            <person name="Cheng S.J."/>
            <person name="Richter R.A."/>
            <person name="Bruno V.M."/>
            <person name="Liu G."/>
            <person name="Beyhan S."/>
            <person name="Sundermann A.J."/>
            <person name="Mounaud S."/>
            <person name="Pasculle A.W."/>
            <person name="Nierman W.C."/>
            <person name="Driscoll E."/>
            <person name="Cumbie R."/>
            <person name="Clancy C.J."/>
            <person name="Dupont C.L."/>
        </authorList>
    </citation>
    <scope>NUCLEOTIDE SEQUENCE</scope>
    <source>
        <strain evidence="2">GL16</strain>
    </source>
</reference>
<dbReference type="Gene3D" id="1.10.150.130">
    <property type="match status" value="1"/>
</dbReference>
<name>A0A9P6XXG4_RHIOR</name>
<proteinExistence type="predicted"/>
<evidence type="ECO:0000313" key="3">
    <source>
        <dbReference type="Proteomes" id="UP000717996"/>
    </source>
</evidence>
<evidence type="ECO:0000313" key="2">
    <source>
        <dbReference type="EMBL" id="KAG1534655.1"/>
    </source>
</evidence>
<dbReference type="GO" id="GO:0003677">
    <property type="term" value="F:DNA binding"/>
    <property type="evidence" value="ECO:0007669"/>
    <property type="project" value="UniProtKB-KW"/>
</dbReference>
<protein>
    <submittedName>
        <fullName evidence="2">Uncharacterized protein</fullName>
    </submittedName>
</protein>
<accession>A0A9P6XXG4</accession>
<dbReference type="Proteomes" id="UP000717996">
    <property type="component" value="Unassembled WGS sequence"/>
</dbReference>
<comment type="caution">
    <text evidence="2">The sequence shown here is derived from an EMBL/GenBank/DDBJ whole genome shotgun (WGS) entry which is preliminary data.</text>
</comment>
<dbReference type="EMBL" id="JAANIT010003168">
    <property type="protein sequence ID" value="KAG1534655.1"/>
    <property type="molecule type" value="Genomic_DNA"/>
</dbReference>
<dbReference type="SUPFAM" id="SSF47823">
    <property type="entry name" value="lambda integrase-like, N-terminal domain"/>
    <property type="match status" value="1"/>
</dbReference>